<evidence type="ECO:0000256" key="3">
    <source>
        <dbReference type="SAM" id="MobiDB-lite"/>
    </source>
</evidence>
<dbReference type="GO" id="GO:0036297">
    <property type="term" value="P:interstrand cross-link repair"/>
    <property type="evidence" value="ECO:0000318"/>
    <property type="project" value="GO_Central"/>
</dbReference>
<dbReference type="SMART" id="SM00487">
    <property type="entry name" value="DEXDc"/>
    <property type="match status" value="1"/>
</dbReference>
<dbReference type="InterPro" id="IPR001650">
    <property type="entry name" value="Helicase_C-like"/>
</dbReference>
<keyword evidence="1" id="KW-0547">Nucleotide-binding</keyword>
<evidence type="ECO:0000256" key="2">
    <source>
        <dbReference type="ARBA" id="ARBA00022840"/>
    </source>
</evidence>
<proteinExistence type="predicted"/>
<protein>
    <submittedName>
        <fullName evidence="6">Uncharacterized protein</fullName>
    </submittedName>
</protein>
<dbReference type="PROSITE" id="PS51192">
    <property type="entry name" value="HELICASE_ATP_BIND_1"/>
    <property type="match status" value="1"/>
</dbReference>
<reference evidence="6" key="3">
    <citation type="submission" date="2020-12" db="UniProtKB">
        <authorList>
            <consortium name="EnsemblPlants"/>
        </authorList>
    </citation>
    <scope>IDENTIFICATION</scope>
</reference>
<dbReference type="InterPro" id="IPR027417">
    <property type="entry name" value="P-loop_NTPase"/>
</dbReference>
<dbReference type="InterPro" id="IPR014001">
    <property type="entry name" value="Helicase_ATP-bd"/>
</dbReference>
<dbReference type="Gene3D" id="3.40.50.300">
    <property type="entry name" value="P-loop containing nucleotide triphosphate hydrolases"/>
    <property type="match status" value="2"/>
</dbReference>
<dbReference type="SUPFAM" id="SSF52540">
    <property type="entry name" value="P-loop containing nucleoside triphosphate hydrolases"/>
    <property type="match status" value="2"/>
</dbReference>
<name>A0A7I4E5I8_PHYPA</name>
<dbReference type="PANTHER" id="PTHR47957">
    <property type="entry name" value="ATP-DEPENDENT HELICASE HRQ1"/>
    <property type="match status" value="1"/>
</dbReference>
<evidence type="ECO:0000259" key="4">
    <source>
        <dbReference type="PROSITE" id="PS51192"/>
    </source>
</evidence>
<dbReference type="EMBL" id="ABEU02000007">
    <property type="status" value="NOT_ANNOTATED_CDS"/>
    <property type="molecule type" value="Genomic_DNA"/>
</dbReference>
<dbReference type="GO" id="GO:0043138">
    <property type="term" value="F:3'-5' DNA helicase activity"/>
    <property type="evidence" value="ECO:0000318"/>
    <property type="project" value="GO_Central"/>
</dbReference>
<evidence type="ECO:0000313" key="6">
    <source>
        <dbReference type="EnsemblPlants" id="Pp3c7_15456V3.5"/>
    </source>
</evidence>
<feature type="region of interest" description="Disordered" evidence="3">
    <location>
        <begin position="195"/>
        <end position="225"/>
    </location>
</feature>
<dbReference type="OrthoDB" id="18781at2759"/>
<evidence type="ECO:0000256" key="1">
    <source>
        <dbReference type="ARBA" id="ARBA00022741"/>
    </source>
</evidence>
<gene>
    <name evidence="6" type="primary">LOC112285076</name>
</gene>
<dbReference type="AlphaFoldDB" id="A0A7I4E5I8"/>
<keyword evidence="7" id="KW-1185">Reference proteome</keyword>
<feature type="domain" description="Helicase ATP-binding" evidence="4">
    <location>
        <begin position="424"/>
        <end position="604"/>
    </location>
</feature>
<dbReference type="CDD" id="cd17923">
    <property type="entry name" value="DEXHc_Hrq1-like"/>
    <property type="match status" value="1"/>
</dbReference>
<reference evidence="6 7" key="1">
    <citation type="journal article" date="2008" name="Science">
        <title>The Physcomitrella genome reveals evolutionary insights into the conquest of land by plants.</title>
        <authorList>
            <person name="Rensing S."/>
            <person name="Lang D."/>
            <person name="Zimmer A."/>
            <person name="Terry A."/>
            <person name="Salamov A."/>
            <person name="Shapiro H."/>
            <person name="Nishiyama T."/>
            <person name="Perroud P.-F."/>
            <person name="Lindquist E."/>
            <person name="Kamisugi Y."/>
            <person name="Tanahashi T."/>
            <person name="Sakakibara K."/>
            <person name="Fujita T."/>
            <person name="Oishi K."/>
            <person name="Shin-I T."/>
            <person name="Kuroki Y."/>
            <person name="Toyoda A."/>
            <person name="Suzuki Y."/>
            <person name="Hashimoto A."/>
            <person name="Yamaguchi K."/>
            <person name="Sugano A."/>
            <person name="Kohara Y."/>
            <person name="Fujiyama A."/>
            <person name="Anterola A."/>
            <person name="Aoki S."/>
            <person name="Ashton N."/>
            <person name="Barbazuk W.B."/>
            <person name="Barker E."/>
            <person name="Bennetzen J."/>
            <person name="Bezanilla M."/>
            <person name="Blankenship R."/>
            <person name="Cho S.H."/>
            <person name="Dutcher S."/>
            <person name="Estelle M."/>
            <person name="Fawcett J.A."/>
            <person name="Gundlach H."/>
            <person name="Hanada K."/>
            <person name="Heyl A."/>
            <person name="Hicks K.A."/>
            <person name="Hugh J."/>
            <person name="Lohr M."/>
            <person name="Mayer K."/>
            <person name="Melkozernov A."/>
            <person name="Murata T."/>
            <person name="Nelson D."/>
            <person name="Pils B."/>
            <person name="Prigge M."/>
            <person name="Reiss B."/>
            <person name="Renner T."/>
            <person name="Rombauts S."/>
            <person name="Rushton P."/>
            <person name="Sanderfoot A."/>
            <person name="Schween G."/>
            <person name="Shiu S.-H."/>
            <person name="Stueber K."/>
            <person name="Theodoulou F.L."/>
            <person name="Tu H."/>
            <person name="Van de Peer Y."/>
            <person name="Verrier P.J."/>
            <person name="Waters E."/>
            <person name="Wood A."/>
            <person name="Yang L."/>
            <person name="Cove D."/>
            <person name="Cuming A."/>
            <person name="Hasebe M."/>
            <person name="Lucas S."/>
            <person name="Mishler D.B."/>
            <person name="Reski R."/>
            <person name="Grigoriev I."/>
            <person name="Quatrano R.S."/>
            <person name="Boore J.L."/>
        </authorList>
    </citation>
    <scope>NUCLEOTIDE SEQUENCE [LARGE SCALE GENOMIC DNA]</scope>
    <source>
        <strain evidence="6 7">cv. Gransden 2004</strain>
    </source>
</reference>
<keyword evidence="2" id="KW-0067">ATP-binding</keyword>
<reference evidence="6 7" key="2">
    <citation type="journal article" date="2018" name="Plant J.">
        <title>The Physcomitrella patens chromosome-scale assembly reveals moss genome structure and evolution.</title>
        <authorList>
            <person name="Lang D."/>
            <person name="Ullrich K.K."/>
            <person name="Murat F."/>
            <person name="Fuchs J."/>
            <person name="Jenkins J."/>
            <person name="Haas F.B."/>
            <person name="Piednoel M."/>
            <person name="Gundlach H."/>
            <person name="Van Bel M."/>
            <person name="Meyberg R."/>
            <person name="Vives C."/>
            <person name="Morata J."/>
            <person name="Symeonidi A."/>
            <person name="Hiss M."/>
            <person name="Muchero W."/>
            <person name="Kamisugi Y."/>
            <person name="Saleh O."/>
            <person name="Blanc G."/>
            <person name="Decker E.L."/>
            <person name="van Gessel N."/>
            <person name="Grimwood J."/>
            <person name="Hayes R.D."/>
            <person name="Graham S.W."/>
            <person name="Gunter L.E."/>
            <person name="McDaniel S.F."/>
            <person name="Hoernstein S.N.W."/>
            <person name="Larsson A."/>
            <person name="Li F.W."/>
            <person name="Perroud P.F."/>
            <person name="Phillips J."/>
            <person name="Ranjan P."/>
            <person name="Rokshar D.S."/>
            <person name="Rothfels C.J."/>
            <person name="Schneider L."/>
            <person name="Shu S."/>
            <person name="Stevenson D.W."/>
            <person name="Thummler F."/>
            <person name="Tillich M."/>
            <person name="Villarreal Aguilar J.C."/>
            <person name="Widiez T."/>
            <person name="Wong G.K."/>
            <person name="Wymore A."/>
            <person name="Zhang Y."/>
            <person name="Zimmer A.D."/>
            <person name="Quatrano R.S."/>
            <person name="Mayer K.F.X."/>
            <person name="Goodstein D."/>
            <person name="Casacuberta J.M."/>
            <person name="Vandepoele K."/>
            <person name="Reski R."/>
            <person name="Cuming A.C."/>
            <person name="Tuskan G.A."/>
            <person name="Maumus F."/>
            <person name="Salse J."/>
            <person name="Schmutz J."/>
            <person name="Rensing S.A."/>
        </authorList>
    </citation>
    <scope>NUCLEOTIDE SEQUENCE [LARGE SCALE GENOMIC DNA]</scope>
    <source>
        <strain evidence="6 7">cv. Gransden 2004</strain>
    </source>
</reference>
<dbReference type="CDD" id="cd18797">
    <property type="entry name" value="SF2_C_Hrq"/>
    <property type="match status" value="1"/>
</dbReference>
<dbReference type="GO" id="GO:0005634">
    <property type="term" value="C:nucleus"/>
    <property type="evidence" value="ECO:0000318"/>
    <property type="project" value="GO_Central"/>
</dbReference>
<dbReference type="PROSITE" id="PS51194">
    <property type="entry name" value="HELICASE_CTER"/>
    <property type="match status" value="1"/>
</dbReference>
<feature type="region of interest" description="Disordered" evidence="3">
    <location>
        <begin position="87"/>
        <end position="127"/>
    </location>
</feature>
<dbReference type="InParanoid" id="A0A7I4E5I8"/>
<dbReference type="Gramene" id="Pp3c7_15456V3.5">
    <property type="protein sequence ID" value="Pp3c7_15456V3.5"/>
    <property type="gene ID" value="Pp3c7_15456"/>
</dbReference>
<dbReference type="SMART" id="SM00490">
    <property type="entry name" value="HELICc"/>
    <property type="match status" value="1"/>
</dbReference>
<dbReference type="InterPro" id="IPR055227">
    <property type="entry name" value="HRQ1_WHD"/>
</dbReference>
<dbReference type="GO" id="GO:0005524">
    <property type="term" value="F:ATP binding"/>
    <property type="evidence" value="ECO:0007669"/>
    <property type="project" value="UniProtKB-KW"/>
</dbReference>
<dbReference type="GO" id="GO:0003676">
    <property type="term" value="F:nucleic acid binding"/>
    <property type="evidence" value="ECO:0007669"/>
    <property type="project" value="InterPro"/>
</dbReference>
<evidence type="ECO:0000313" key="7">
    <source>
        <dbReference type="Proteomes" id="UP000006727"/>
    </source>
</evidence>
<evidence type="ECO:0000259" key="5">
    <source>
        <dbReference type="PROSITE" id="PS51194"/>
    </source>
</evidence>
<dbReference type="Proteomes" id="UP000006727">
    <property type="component" value="Chromosome 7"/>
</dbReference>
<dbReference type="RefSeq" id="XP_024381371.1">
    <property type="nucleotide sequence ID" value="XM_024525603.2"/>
</dbReference>
<dbReference type="Pfam" id="PF22982">
    <property type="entry name" value="WHD_HRQ1"/>
    <property type="match status" value="1"/>
</dbReference>
<dbReference type="PANTHER" id="PTHR47957:SF4">
    <property type="entry name" value="ATP-DEPENDENT HELICASE"/>
    <property type="match status" value="1"/>
</dbReference>
<dbReference type="GeneID" id="112285076"/>
<feature type="compositionally biased region" description="Polar residues" evidence="3">
    <location>
        <begin position="94"/>
        <end position="103"/>
    </location>
</feature>
<dbReference type="InterPro" id="IPR018973">
    <property type="entry name" value="MZB"/>
</dbReference>
<dbReference type="InterPro" id="IPR011545">
    <property type="entry name" value="DEAD/DEAH_box_helicase_dom"/>
</dbReference>
<dbReference type="GO" id="GO:0006289">
    <property type="term" value="P:nucleotide-excision repair"/>
    <property type="evidence" value="ECO:0000318"/>
    <property type="project" value="GO_Central"/>
</dbReference>
<organism evidence="6 7">
    <name type="scientific">Physcomitrium patens</name>
    <name type="common">Spreading-leaved earth moss</name>
    <name type="synonym">Physcomitrella patens</name>
    <dbReference type="NCBI Taxonomy" id="3218"/>
    <lineage>
        <taxon>Eukaryota</taxon>
        <taxon>Viridiplantae</taxon>
        <taxon>Streptophyta</taxon>
        <taxon>Embryophyta</taxon>
        <taxon>Bryophyta</taxon>
        <taxon>Bryophytina</taxon>
        <taxon>Bryopsida</taxon>
        <taxon>Funariidae</taxon>
        <taxon>Funariales</taxon>
        <taxon>Funariaceae</taxon>
        <taxon>Physcomitrium</taxon>
    </lineage>
</organism>
<dbReference type="Pfam" id="PF00271">
    <property type="entry name" value="Helicase_C"/>
    <property type="match status" value="1"/>
</dbReference>
<dbReference type="KEGG" id="ppp:112285076"/>
<dbReference type="Pfam" id="PF09369">
    <property type="entry name" value="MZB"/>
    <property type="match status" value="1"/>
</dbReference>
<dbReference type="Pfam" id="PF00270">
    <property type="entry name" value="DEAD"/>
    <property type="match status" value="1"/>
</dbReference>
<feature type="domain" description="Helicase C-terminal" evidence="5">
    <location>
        <begin position="638"/>
        <end position="806"/>
    </location>
</feature>
<sequence length="1216" mass="133896">MLKGGGVVEVSDDDDGDFEPLPLRLSQFCSWIKVAKVRPGKRKAVQASNIPNKTTPVVKASPYFVGTQSTPSKSAPSLRLQRATFESTRKKSNDNLASSSLPSQCDDAVPNPISSARSGKGAHELSSFKRNGGSAVQIAQSDNLHAQAVPDGVALSGKFHVSGPFPAHSVHAGSRLHNDNNTIVKLTARFEFEKPSSAEEKTGDTFSGNDTIEGSVGILGGPSKSSRKRQLCKAVDRVLDDSGTGQIATVRIESSNSGMGVNGGLKREGCHNTLDVDSSIQGIRGALNGNTSSKTLFEKTGGSRVKKTGKVAVREVINSTETSEIKSATYDHDDICKEEMWEEEFASFASRQSTQSSSAVQSNVTSALHALEEVASKGQILHIEKIPARPAAYTNQDFKLPKKLQKALQERGVKKFYSHQAAAMDAVFNGSSIVAATPTASGKSMTYIIPVLDSLLKVPKSRALFIFPVKALARDQLKILSDLVAEVKKGSRCYCYDGDTDMDQKAHIRKTGKIVLTNPDMLHFGILPHHKLWEQFFSNLKFVVVDEAHTYRGIFGSHVGCILRRLLRIARHYGSEPMFICCSATIANPEQHVKKLTTIDMEVIHGSGAPAGEKYVLCWLPPETKYGVRRSVYKEAVKIVVALIKADLQILVFVEARKSSEIVCKLVREKLTKQEPTIAYENMILILQRRIDLVEKVDSYRAGYTQEERIALEKRLQDGELRALVTTRALELGIDVGKLDATVHVGLPDTMCSLWQQAGRAGRRQGASLAVILGRERSLDVFYMKNPQKLFSRDVEQAVCNPTNPHVLRLQLPCAAQELPLSGNDVEYFGENYKKTRDELVSEGILQYKTGPRGESVYGYRYDDHPGSEISIRGLSSNRFQLLAGDNEVIEEVDEKMALRMLYDGAIYPHARDTYRIKHLDIKNKKAFGELCVKPHMTEVSVKTKVQILDKMASRVTLGTRIHLGKLEVIEQVMGYSEYDLTQNKHVDTVMLKYPPTIFKTVGLWWDLPAEVMQKLKHMAYETLLVVRRVILPLLASMTMSDPTDMLGLETLGHEQTEQPQIFVYDAFAGGIGIAEQAYKVVEQAWRHALSVLKTCDCKFGCPACTMSANETVNNEANSSKHAAIVLLEYLLCARHSASTSGVKEYTLAVPKTSKDQVGKSSFEDQLLVNAPEQCSKPMMLNYGSKQGPYVSALRAASKSQILSMQFGGSKGNNLS</sequence>
<dbReference type="EnsemblPlants" id="Pp3c7_15456V3.5">
    <property type="protein sequence ID" value="Pp3c7_15456V3.5"/>
    <property type="gene ID" value="Pp3c7_15456"/>
</dbReference>
<accession>A0A7I4E5I8</accession>